<dbReference type="InterPro" id="IPR045528">
    <property type="entry name" value="DO-GTPase2"/>
</dbReference>
<keyword evidence="4" id="KW-1185">Reference proteome</keyword>
<evidence type="ECO:0000259" key="2">
    <source>
        <dbReference type="Pfam" id="PF19993"/>
    </source>
</evidence>
<reference evidence="3 4" key="1">
    <citation type="submission" date="2019-10" db="EMBL/GenBank/DDBJ databases">
        <title>Whole genome shotgun sequence of Acrocarpospora macrocephala NBRC 16266.</title>
        <authorList>
            <person name="Ichikawa N."/>
            <person name="Kimura A."/>
            <person name="Kitahashi Y."/>
            <person name="Komaki H."/>
            <person name="Oguchi A."/>
        </authorList>
    </citation>
    <scope>NUCLEOTIDE SEQUENCE [LARGE SCALE GENOMIC DNA]</scope>
    <source>
        <strain evidence="3 4">NBRC 16266</strain>
    </source>
</reference>
<proteinExistence type="predicted"/>
<accession>A0A5M3WWS4</accession>
<evidence type="ECO:0000256" key="1">
    <source>
        <dbReference type="SAM" id="Phobius"/>
    </source>
</evidence>
<sequence length="550" mass="59584">MWFFAILVWIVVIWVAFPIAFALTLAATTLGAVGIYFRQAGAVLLPDVAEGHSPVERPRQDRDPAYRHYLVTQVWRDWWAITRTALPQIIVTAADAIRVATGALMGESRGFFLFPLWLAIWAGVLLAALPLAALGLLITAVYALTVAAGMLAWLACVTVLRALEQLFMLVRRILQACPYPGCYAKITLPAYACPSCGERHRALTPNLNGAVRHACRCGARLPTTIMLGRHRLQAHCPDCDRQLPARIGRVRVEPVPFVGGPDAGKTTFMALAVDALLTGLRTEFVDQGDELTFLQLKRQLATGHMIKTGTQLPKAVMLDVTLPREGSRILYLFDPSGEHYTGASKVEAMSYLAHGEALLIVVDPFALPAVQDSLVSGDRELLAAGGLTLAREDPADTVHRVRNELAGRADGGRQRRIAVVVTKADLLRQTATGEGAADDPASWLAAMGMGNLTRALAASGAKVRYFLSGIPANPAEILTLLTWLIGLRPPGRTPSKPARPQRAWLPSTRPPDRPPLSYTLARRLIFTVTIVLSLTAVSLLGFAGWTAWSG</sequence>
<evidence type="ECO:0000313" key="4">
    <source>
        <dbReference type="Proteomes" id="UP000331127"/>
    </source>
</evidence>
<feature type="transmembrane region" description="Helical" evidence="1">
    <location>
        <begin position="524"/>
        <end position="548"/>
    </location>
</feature>
<gene>
    <name evidence="3" type="ORF">Amac_041950</name>
</gene>
<protein>
    <recommendedName>
        <fullName evidence="2">Double-GTPase 2 domain-containing protein</fullName>
    </recommendedName>
</protein>
<keyword evidence="1" id="KW-0472">Membrane</keyword>
<keyword evidence="1" id="KW-0812">Transmembrane</keyword>
<feature type="transmembrane region" description="Helical" evidence="1">
    <location>
        <begin position="140"/>
        <end position="163"/>
    </location>
</feature>
<dbReference type="EMBL" id="BLAE01000023">
    <property type="protein sequence ID" value="GES10598.1"/>
    <property type="molecule type" value="Genomic_DNA"/>
</dbReference>
<dbReference type="RefSeq" id="WP_155356027.1">
    <property type="nucleotide sequence ID" value="NZ_BAAAHL010000037.1"/>
</dbReference>
<feature type="domain" description="Double-GTPase 2" evidence="2">
    <location>
        <begin position="254"/>
        <end position="483"/>
    </location>
</feature>
<comment type="caution">
    <text evidence="3">The sequence shown here is derived from an EMBL/GenBank/DDBJ whole genome shotgun (WGS) entry which is preliminary data.</text>
</comment>
<dbReference type="Proteomes" id="UP000331127">
    <property type="component" value="Unassembled WGS sequence"/>
</dbReference>
<organism evidence="3 4">
    <name type="scientific">Acrocarpospora macrocephala</name>
    <dbReference type="NCBI Taxonomy" id="150177"/>
    <lineage>
        <taxon>Bacteria</taxon>
        <taxon>Bacillati</taxon>
        <taxon>Actinomycetota</taxon>
        <taxon>Actinomycetes</taxon>
        <taxon>Streptosporangiales</taxon>
        <taxon>Streptosporangiaceae</taxon>
        <taxon>Acrocarpospora</taxon>
    </lineage>
</organism>
<name>A0A5M3WWS4_9ACTN</name>
<evidence type="ECO:0000313" key="3">
    <source>
        <dbReference type="EMBL" id="GES10598.1"/>
    </source>
</evidence>
<dbReference type="Pfam" id="PF19993">
    <property type="entry name" value="DO-GTPase2"/>
    <property type="match status" value="1"/>
</dbReference>
<dbReference type="OrthoDB" id="2990125at2"/>
<dbReference type="AlphaFoldDB" id="A0A5M3WWS4"/>
<keyword evidence="1" id="KW-1133">Transmembrane helix</keyword>
<feature type="transmembrane region" description="Helical" evidence="1">
    <location>
        <begin position="6"/>
        <end position="37"/>
    </location>
</feature>
<feature type="transmembrane region" description="Helical" evidence="1">
    <location>
        <begin position="111"/>
        <end position="134"/>
    </location>
</feature>